<gene>
    <name evidence="2" type="ORF">VP271_00038</name>
</gene>
<dbReference type="EMBL" id="MT898199">
    <property type="protein sequence ID" value="QOS21851.1"/>
    <property type="molecule type" value="Genomic_DNA"/>
</dbReference>
<organism evidence="2">
    <name type="scientific">Vibrio parahaemolyticus</name>
    <dbReference type="NCBI Taxonomy" id="670"/>
    <lineage>
        <taxon>Bacteria</taxon>
        <taxon>Pseudomonadati</taxon>
        <taxon>Pseudomonadota</taxon>
        <taxon>Gammaproteobacteria</taxon>
        <taxon>Vibrionales</taxon>
        <taxon>Vibrionaceae</taxon>
        <taxon>Vibrio</taxon>
    </lineage>
</organism>
<accession>A0A7M1W4E5</accession>
<evidence type="ECO:0000313" key="2">
    <source>
        <dbReference type="EMBL" id="QOS21851.1"/>
    </source>
</evidence>
<protein>
    <submittedName>
        <fullName evidence="2">Uncharacterized protein</fullName>
    </submittedName>
</protein>
<dbReference type="AlphaFoldDB" id="A0A7M1W4E5"/>
<reference evidence="2" key="1">
    <citation type="submission" date="2020-08" db="EMBL/GenBank/DDBJ databases">
        <title>Genetic structure, function and evolution of capsule biosynthesis loci in Vibrio parahaemolyticus.</title>
        <authorList>
            <person name="Li L."/>
            <person name="Bian S."/>
        </authorList>
    </citation>
    <scope>NUCLEOTIDE SEQUENCE</scope>
    <source>
        <strain evidence="2">VP271</strain>
    </source>
</reference>
<evidence type="ECO:0000256" key="1">
    <source>
        <dbReference type="SAM" id="Coils"/>
    </source>
</evidence>
<sequence>MSTNYIIDVIGSLNIESITQQLTKHGINVVSEASQNNKTKRLVFFCPLEVFLLGKEPNATLAEQIDSWTEQTQALFNQAMSGSDSAVLIDLGYAISDLDGFNQSVTDLFSLDTPFKSTLDINWFALLQHSLSVQEYFQAQSVYENLLATADIIQNIDRCSIVNRALNYISQLRASTEKGNQQQALLEEEVQNLASSILNLEVQTSDLTTENKELNESKNILECERQGLVAEGELCLLQVHQLQEELEALHLQNQELQQTSQVKVSSISTLETRISDLTTENKELNESKSLLKNEKQELVAETELSLLQIHQLQEELEHYYYKSQTQRMAGKDSFPQADQITTGYSEFSLQLRKLL</sequence>
<name>A0A7M1W4E5_VIBPH</name>
<keyword evidence="1" id="KW-0175">Coiled coil</keyword>
<proteinExistence type="predicted"/>
<feature type="coiled-coil region" evidence="1">
    <location>
        <begin position="183"/>
        <end position="301"/>
    </location>
</feature>